<dbReference type="EMBL" id="PYBW01000093">
    <property type="protein sequence ID" value="PYC74573.1"/>
    <property type="molecule type" value="Genomic_DNA"/>
</dbReference>
<dbReference type="Pfam" id="PF13701">
    <property type="entry name" value="DDE_Tnp_1_4"/>
    <property type="match status" value="1"/>
</dbReference>
<gene>
    <name evidence="2" type="ORF">C7C46_23740</name>
</gene>
<proteinExistence type="predicted"/>
<keyword evidence="3" id="KW-1185">Reference proteome</keyword>
<accession>A0A2V4N105</accession>
<comment type="caution">
    <text evidence="2">The sequence shown here is derived from an EMBL/GenBank/DDBJ whole genome shotgun (WGS) entry which is preliminary data.</text>
</comment>
<protein>
    <submittedName>
        <fullName evidence="2">IS1380 family transposase</fullName>
    </submittedName>
</protein>
<evidence type="ECO:0000313" key="2">
    <source>
        <dbReference type="EMBL" id="PYC74573.1"/>
    </source>
</evidence>
<evidence type="ECO:0000313" key="3">
    <source>
        <dbReference type="Proteomes" id="UP000248039"/>
    </source>
</evidence>
<dbReference type="Proteomes" id="UP000248039">
    <property type="component" value="Unassembled WGS sequence"/>
</dbReference>
<feature type="non-terminal residue" evidence="2">
    <location>
        <position position="1"/>
    </location>
</feature>
<dbReference type="RefSeq" id="WP_181442490.1">
    <property type="nucleotide sequence ID" value="NZ_PYBW01000093.1"/>
</dbReference>
<sequence length="187" mass="21910">QEDYGIEELTGLSNRPGWPDGMRLLVRRVRPAGRHRKKLTAFELKTGWKYSVIATNIRHMWGIAGSHQPQWLDAVAREHAVVEDRVRADKAMGLRNLPSKSWEVNRGWMLAANLGHDLDCWVRLLALHDQDDLERAEPDTMRYRLYHLPARLAAHARRRWLRIDRTWPWADVFVLAWQRLTQLPAVT</sequence>
<reference evidence="2 3" key="1">
    <citation type="submission" date="2018-03" db="EMBL/GenBank/DDBJ databases">
        <title>Bioinformatic expansion and discovery of thiopeptide antibiotics.</title>
        <authorList>
            <person name="Schwalen C.J."/>
            <person name="Hudson G.A."/>
            <person name="Mitchell D.A."/>
        </authorList>
    </citation>
    <scope>NUCLEOTIDE SEQUENCE [LARGE SCALE GENOMIC DNA]</scope>
    <source>
        <strain evidence="2 3">ATCC 21389</strain>
    </source>
</reference>
<organism evidence="2 3">
    <name type="scientific">Streptomyces tateyamensis</name>
    <dbReference type="NCBI Taxonomy" id="565073"/>
    <lineage>
        <taxon>Bacteria</taxon>
        <taxon>Bacillati</taxon>
        <taxon>Actinomycetota</taxon>
        <taxon>Actinomycetes</taxon>
        <taxon>Kitasatosporales</taxon>
        <taxon>Streptomycetaceae</taxon>
        <taxon>Streptomyces</taxon>
    </lineage>
</organism>
<dbReference type="AlphaFoldDB" id="A0A2V4N105"/>
<evidence type="ECO:0000259" key="1">
    <source>
        <dbReference type="Pfam" id="PF13701"/>
    </source>
</evidence>
<feature type="domain" description="Transposase DDE" evidence="1">
    <location>
        <begin position="51"/>
        <end position="184"/>
    </location>
</feature>
<dbReference type="InterPro" id="IPR025668">
    <property type="entry name" value="Tnp_DDE_dom"/>
</dbReference>
<name>A0A2V4N105_9ACTN</name>